<dbReference type="GO" id="GO:0015250">
    <property type="term" value="F:water channel activity"/>
    <property type="evidence" value="ECO:0007669"/>
    <property type="project" value="TreeGrafter"/>
</dbReference>
<evidence type="ECO:0000313" key="8">
    <source>
        <dbReference type="EMBL" id="TMI77186.1"/>
    </source>
</evidence>
<keyword evidence="4 7" id="KW-1133">Transmembrane helix</keyword>
<comment type="caution">
    <text evidence="8">The sequence shown here is derived from an EMBL/GenBank/DDBJ whole genome shotgun (WGS) entry which is preliminary data.</text>
</comment>
<evidence type="ECO:0000256" key="2">
    <source>
        <dbReference type="ARBA" id="ARBA00006175"/>
    </source>
</evidence>
<feature type="transmembrane region" description="Helical" evidence="7">
    <location>
        <begin position="124"/>
        <end position="149"/>
    </location>
</feature>
<accession>A0A537J2C1</accession>
<dbReference type="NCBIfam" id="TIGR00861">
    <property type="entry name" value="MIP"/>
    <property type="match status" value="1"/>
</dbReference>
<gene>
    <name evidence="8" type="ORF">E6H05_00680</name>
</gene>
<evidence type="ECO:0000256" key="4">
    <source>
        <dbReference type="ARBA" id="ARBA00022989"/>
    </source>
</evidence>
<evidence type="ECO:0000313" key="9">
    <source>
        <dbReference type="Proteomes" id="UP000318834"/>
    </source>
</evidence>
<dbReference type="Pfam" id="PF00230">
    <property type="entry name" value="MIP"/>
    <property type="match status" value="1"/>
</dbReference>
<evidence type="ECO:0000256" key="5">
    <source>
        <dbReference type="ARBA" id="ARBA00023136"/>
    </source>
</evidence>
<dbReference type="Gene3D" id="1.20.1080.10">
    <property type="entry name" value="Glycerol uptake facilitator protein"/>
    <property type="match status" value="1"/>
</dbReference>
<protein>
    <submittedName>
        <fullName evidence="8">Aquaporin</fullName>
    </submittedName>
</protein>
<sequence length="228" mass="22910">MTPSLWRAALAEAVGTFALIFIGAGSVIADQLSGGRLGLVGVALAHGLAIATMVSATGHVSGGHLNPAVTAGFVVARRMTVRVGVGYVVAQLVGASVGGFLLVASFPEAARQAVHLGTPALGRGVTPGVGIVVETVLTFLLVFTVFGVAVDARGPRGTAGLMIGLVIAMDILAGGVLTGGAMNPARAFGPALFSGAWQNQLVYWVGPLLGGALAAWVYESALIKQEAR</sequence>
<dbReference type="InterPro" id="IPR034294">
    <property type="entry name" value="Aquaporin_transptr"/>
</dbReference>
<feature type="transmembrane region" description="Helical" evidence="7">
    <location>
        <begin position="81"/>
        <end position="104"/>
    </location>
</feature>
<organism evidence="8 9">
    <name type="scientific">Candidatus Segetimicrobium genomatis</name>
    <dbReference type="NCBI Taxonomy" id="2569760"/>
    <lineage>
        <taxon>Bacteria</taxon>
        <taxon>Bacillati</taxon>
        <taxon>Candidatus Sysuimicrobiota</taxon>
        <taxon>Candidatus Sysuimicrobiia</taxon>
        <taxon>Candidatus Sysuimicrobiales</taxon>
        <taxon>Candidatus Segetimicrobiaceae</taxon>
        <taxon>Candidatus Segetimicrobium</taxon>
    </lineage>
</organism>
<comment type="similarity">
    <text evidence="2 6">Belongs to the MIP/aquaporin (TC 1.A.8) family.</text>
</comment>
<evidence type="ECO:0000256" key="3">
    <source>
        <dbReference type="ARBA" id="ARBA00022692"/>
    </source>
</evidence>
<keyword evidence="6" id="KW-0813">Transport</keyword>
<dbReference type="PANTHER" id="PTHR19139">
    <property type="entry name" value="AQUAPORIN TRANSPORTER"/>
    <property type="match status" value="1"/>
</dbReference>
<dbReference type="SUPFAM" id="SSF81338">
    <property type="entry name" value="Aquaporin-like"/>
    <property type="match status" value="1"/>
</dbReference>
<dbReference type="EMBL" id="VBAP01000005">
    <property type="protein sequence ID" value="TMI77186.1"/>
    <property type="molecule type" value="Genomic_DNA"/>
</dbReference>
<feature type="transmembrane region" description="Helical" evidence="7">
    <location>
        <begin position="39"/>
        <end position="60"/>
    </location>
</feature>
<dbReference type="Proteomes" id="UP000318834">
    <property type="component" value="Unassembled WGS sequence"/>
</dbReference>
<dbReference type="AlphaFoldDB" id="A0A537J2C1"/>
<dbReference type="InterPro" id="IPR023271">
    <property type="entry name" value="Aquaporin-like"/>
</dbReference>
<reference evidence="8 9" key="1">
    <citation type="journal article" date="2019" name="Nat. Microbiol.">
        <title>Mediterranean grassland soil C-N compound turnover is dependent on rainfall and depth, and is mediated by genomically divergent microorganisms.</title>
        <authorList>
            <person name="Diamond S."/>
            <person name="Andeer P.F."/>
            <person name="Li Z."/>
            <person name="Crits-Christoph A."/>
            <person name="Burstein D."/>
            <person name="Anantharaman K."/>
            <person name="Lane K.R."/>
            <person name="Thomas B.C."/>
            <person name="Pan C."/>
            <person name="Northen T.R."/>
            <person name="Banfield J.F."/>
        </authorList>
    </citation>
    <scope>NUCLEOTIDE SEQUENCE [LARGE SCALE GENOMIC DNA]</scope>
    <source>
        <strain evidence="8">NP_8</strain>
    </source>
</reference>
<keyword evidence="3 6" id="KW-0812">Transmembrane</keyword>
<proteinExistence type="inferred from homology"/>
<dbReference type="CDD" id="cd00333">
    <property type="entry name" value="MIP"/>
    <property type="match status" value="1"/>
</dbReference>
<dbReference type="GO" id="GO:0005886">
    <property type="term" value="C:plasma membrane"/>
    <property type="evidence" value="ECO:0007669"/>
    <property type="project" value="TreeGrafter"/>
</dbReference>
<feature type="transmembrane region" description="Helical" evidence="7">
    <location>
        <begin position="201"/>
        <end position="218"/>
    </location>
</feature>
<evidence type="ECO:0000256" key="6">
    <source>
        <dbReference type="RuleBase" id="RU000477"/>
    </source>
</evidence>
<feature type="transmembrane region" description="Helical" evidence="7">
    <location>
        <begin position="161"/>
        <end position="181"/>
    </location>
</feature>
<dbReference type="InterPro" id="IPR000425">
    <property type="entry name" value="MIP"/>
</dbReference>
<comment type="subcellular location">
    <subcellularLocation>
        <location evidence="1">Membrane</location>
        <topology evidence="1">Multi-pass membrane protein</topology>
    </subcellularLocation>
</comment>
<keyword evidence="5 7" id="KW-0472">Membrane</keyword>
<name>A0A537J2C1_9BACT</name>
<evidence type="ECO:0000256" key="1">
    <source>
        <dbReference type="ARBA" id="ARBA00004141"/>
    </source>
</evidence>
<dbReference type="PANTHER" id="PTHR19139:SF199">
    <property type="entry name" value="MIP17260P"/>
    <property type="match status" value="1"/>
</dbReference>
<dbReference type="PRINTS" id="PR00783">
    <property type="entry name" value="MINTRINSICP"/>
</dbReference>
<evidence type="ECO:0000256" key="7">
    <source>
        <dbReference type="SAM" id="Phobius"/>
    </source>
</evidence>